<evidence type="ECO:0000313" key="1">
    <source>
        <dbReference type="EMBL" id="QND41833.1"/>
    </source>
</evidence>
<accession>A0A7G6RHV1</accession>
<protein>
    <submittedName>
        <fullName evidence="1">Uncharacterized protein</fullName>
    </submittedName>
</protein>
<sequence length="135" mass="14436">MAITYMNRVAAAFILSTENDRSYDSVLLKQATTEYDSGEVVVAEYVQAVPGTGAYVNATGKYVKASAVAAALVDYPKLKVGFVVRPTDAREGDIHELVVNVDAEIRVIDTNLSALPTTAREAITEAVEAAGNKLR</sequence>
<dbReference type="Proteomes" id="UP000515518">
    <property type="component" value="Chromosome"/>
</dbReference>
<name>A0A7G6RHV1_RHILV</name>
<organism evidence="1 2">
    <name type="scientific">Rhizobium leguminosarum bv. viciae</name>
    <dbReference type="NCBI Taxonomy" id="387"/>
    <lineage>
        <taxon>Bacteria</taxon>
        <taxon>Pseudomonadati</taxon>
        <taxon>Pseudomonadota</taxon>
        <taxon>Alphaproteobacteria</taxon>
        <taxon>Hyphomicrobiales</taxon>
        <taxon>Rhizobiaceae</taxon>
        <taxon>Rhizobium/Agrobacterium group</taxon>
        <taxon>Rhizobium</taxon>
    </lineage>
</organism>
<gene>
    <name evidence="1" type="ORF">HB770_04125</name>
</gene>
<dbReference type="EMBL" id="CP050549">
    <property type="protein sequence ID" value="QND41833.1"/>
    <property type="molecule type" value="Genomic_DNA"/>
</dbReference>
<dbReference type="AlphaFoldDB" id="A0A7G6RHV1"/>
<reference evidence="2" key="1">
    <citation type="journal article" date="2020" name="Mol. Plant Microbe">
        <title>Rhizobial microsymbionts of the narrowly endemic Oxytropis species growing in Kamchatka are characterized by significant genetic diversity and possess a set of genes that are associated with T3SS and T6SS secretion systems and can affect the development of symbiosis.</title>
        <authorList>
            <person name="Safronova V."/>
            <person name="Guro P."/>
            <person name="Sazanova A."/>
            <person name="Kuznetsova I."/>
            <person name="Belimov A."/>
            <person name="Yakubov V."/>
            <person name="Chirak E."/>
            <person name="Afonin A."/>
            <person name="Gogolev Y."/>
            <person name="Andronov E."/>
            <person name="Tikhonovich I."/>
        </authorList>
    </citation>
    <scope>NUCLEOTIDE SEQUENCE [LARGE SCALE GENOMIC DNA]</scope>
    <source>
        <strain evidence="2">RCAM0610</strain>
    </source>
</reference>
<evidence type="ECO:0000313" key="2">
    <source>
        <dbReference type="Proteomes" id="UP000515518"/>
    </source>
</evidence>
<proteinExistence type="predicted"/>